<protein>
    <recommendedName>
        <fullName evidence="2">DUF3074 domain-containing protein</fullName>
    </recommendedName>
</protein>
<dbReference type="SUPFAM" id="SSF55961">
    <property type="entry name" value="Bet v1-like"/>
    <property type="match status" value="1"/>
</dbReference>
<accession>A0A086T6K8</accession>
<dbReference type="InterPro" id="IPR024500">
    <property type="entry name" value="DUF3074"/>
</dbReference>
<feature type="domain" description="DUF3074" evidence="2">
    <location>
        <begin position="109"/>
        <end position="293"/>
    </location>
</feature>
<organism evidence="3 4">
    <name type="scientific">Hapsidospora chrysogenum (strain ATCC 11550 / CBS 779.69 / DSM 880 / IAM 14645 / JCM 23072 / IMI 49137)</name>
    <name type="common">Acremonium chrysogenum</name>
    <dbReference type="NCBI Taxonomy" id="857340"/>
    <lineage>
        <taxon>Eukaryota</taxon>
        <taxon>Fungi</taxon>
        <taxon>Dikarya</taxon>
        <taxon>Ascomycota</taxon>
        <taxon>Pezizomycotina</taxon>
        <taxon>Sordariomycetes</taxon>
        <taxon>Hypocreomycetidae</taxon>
        <taxon>Hypocreales</taxon>
        <taxon>Bionectriaceae</taxon>
        <taxon>Hapsidospora</taxon>
    </lineage>
</organism>
<proteinExistence type="predicted"/>
<dbReference type="AlphaFoldDB" id="A0A086T6K8"/>
<evidence type="ECO:0000313" key="3">
    <source>
        <dbReference type="EMBL" id="KFH44990.1"/>
    </source>
</evidence>
<sequence>MVQRYGPFVRLWGIQNAQLPGVTATAEELTPLLTSILLEAVPFIDDVPSAKQSPYTSSWQTKGSRNFSHSEAPVHVYERTVSAKELREVARENHLPGLSTAPKLEPETWFLRRSVHADSATTGTASWQEWYKCFKESHAEVEREFTPTVLSTRLEREWDCRGVEVDVDGETWGDWTLRLEESVHKMPTPLRNRVFPVLQATASVLGKRKFIVVQIAARDVTGMGMGMGAGEGRQGANVCAAYTSIERLKDSGEGIEWVMATTSDAKGVLPQWVQRMALPGMIAKDVDMFLAWIAKKRRQGLGKDGEQNGGNDGEAMRDGAQPRAPASQVAYR</sequence>
<dbReference type="Pfam" id="PF11274">
    <property type="entry name" value="DUF3074"/>
    <property type="match status" value="1"/>
</dbReference>
<dbReference type="PANTHER" id="PTHR40370">
    <property type="entry name" value="EXPRESSED PROTEIN"/>
    <property type="match status" value="1"/>
</dbReference>
<evidence type="ECO:0000256" key="1">
    <source>
        <dbReference type="SAM" id="MobiDB-lite"/>
    </source>
</evidence>
<gene>
    <name evidence="3" type="ORF">ACRE_041790</name>
</gene>
<name>A0A086T6K8_HAPC1</name>
<dbReference type="OrthoDB" id="6423603at2759"/>
<dbReference type="PANTHER" id="PTHR40370:SF1">
    <property type="entry name" value="DUF3074 DOMAIN-CONTAINING PROTEIN"/>
    <property type="match status" value="1"/>
</dbReference>
<dbReference type="Proteomes" id="UP000029964">
    <property type="component" value="Unassembled WGS sequence"/>
</dbReference>
<feature type="region of interest" description="Disordered" evidence="1">
    <location>
        <begin position="301"/>
        <end position="332"/>
    </location>
</feature>
<evidence type="ECO:0000259" key="2">
    <source>
        <dbReference type="Pfam" id="PF11274"/>
    </source>
</evidence>
<evidence type="ECO:0000313" key="4">
    <source>
        <dbReference type="Proteomes" id="UP000029964"/>
    </source>
</evidence>
<dbReference type="STRING" id="857340.A0A086T6K8"/>
<reference evidence="4" key="1">
    <citation type="journal article" date="2014" name="Genome Announc.">
        <title>Genome sequence and annotation of Acremonium chrysogenum, producer of the beta-lactam antibiotic cephalosporin C.</title>
        <authorList>
            <person name="Terfehr D."/>
            <person name="Dahlmann T.A."/>
            <person name="Specht T."/>
            <person name="Zadra I."/>
            <person name="Kuernsteiner H."/>
            <person name="Kueck U."/>
        </authorList>
    </citation>
    <scope>NUCLEOTIDE SEQUENCE [LARGE SCALE GENOMIC DNA]</scope>
    <source>
        <strain evidence="4">ATCC 11550 / CBS 779.69 / DSM 880 / IAM 14645 / JCM 23072 / IMI 49137</strain>
    </source>
</reference>
<comment type="caution">
    <text evidence="3">The sequence shown here is derived from an EMBL/GenBank/DDBJ whole genome shotgun (WGS) entry which is preliminary data.</text>
</comment>
<dbReference type="EMBL" id="JPKY01000039">
    <property type="protein sequence ID" value="KFH44990.1"/>
    <property type="molecule type" value="Genomic_DNA"/>
</dbReference>
<dbReference type="HOGENOM" id="CLU_045430_0_0_1"/>
<keyword evidence="4" id="KW-1185">Reference proteome</keyword>